<name>A0ABY5HHQ6_9GAMM</name>
<evidence type="ECO:0000313" key="3">
    <source>
        <dbReference type="Proteomes" id="UP001058461"/>
    </source>
</evidence>
<dbReference type="Pfam" id="PF11376">
    <property type="entry name" value="DUF3179"/>
    <property type="match status" value="1"/>
</dbReference>
<dbReference type="RefSeq" id="WP_255853420.1">
    <property type="nucleotide sequence ID" value="NZ_CP073347.1"/>
</dbReference>
<organism evidence="2 3">
    <name type="scientific">Marinobacterium rhizophilum</name>
    <dbReference type="NCBI Taxonomy" id="420402"/>
    <lineage>
        <taxon>Bacteria</taxon>
        <taxon>Pseudomonadati</taxon>
        <taxon>Pseudomonadota</taxon>
        <taxon>Gammaproteobacteria</taxon>
        <taxon>Oceanospirillales</taxon>
        <taxon>Oceanospirillaceae</taxon>
        <taxon>Marinobacterium</taxon>
    </lineage>
</organism>
<feature type="chain" id="PRO_5046997647" evidence="1">
    <location>
        <begin position="26"/>
        <end position="318"/>
    </location>
</feature>
<keyword evidence="3" id="KW-1185">Reference proteome</keyword>
<gene>
    <name evidence="2" type="ORF">KDW95_19295</name>
</gene>
<evidence type="ECO:0000313" key="2">
    <source>
        <dbReference type="EMBL" id="UTW11381.1"/>
    </source>
</evidence>
<keyword evidence="1" id="KW-0732">Signal</keyword>
<reference evidence="2" key="1">
    <citation type="submission" date="2021-04" db="EMBL/GenBank/DDBJ databases">
        <title>Oceanospirillales bacteria with DddD are important DMSP degraders in coastal seawater.</title>
        <authorList>
            <person name="Liu J."/>
        </authorList>
    </citation>
    <scope>NUCLEOTIDE SEQUENCE</scope>
    <source>
        <strain evidence="2">D13-1</strain>
    </source>
</reference>
<proteinExistence type="predicted"/>
<evidence type="ECO:0000256" key="1">
    <source>
        <dbReference type="SAM" id="SignalP"/>
    </source>
</evidence>
<accession>A0ABY5HHQ6</accession>
<sequence length="318" mass="35395">MKALKLLCPAMATVLALLLSCSVSAQQLNGFELEGALVPVDDILRGGPPRDGIPSIDAPHFIPAAQAGELRDSDYVMGLNRNGISKAYPIRILNWHEIVNDRFGDEPVAITFCPLCGSGMVFLREQAGRPLTFGVSGLLYNSDVLLYDRETESLWSQIEARALTGHYRGQPLTQVAVEHTRWGDWRQRHPDSLVLSFETGFGRNYDTDPYAGYAESAATYFPVKFRALGFHPKERVIGLVLNGKAKAWPFVELGKADGLLQDRLGDTAIVVRFDPEHDSARIEDSRGQLLPAITLYWFAWAAFHPDTEVFRHQDSTPR</sequence>
<dbReference type="Proteomes" id="UP001058461">
    <property type="component" value="Chromosome"/>
</dbReference>
<dbReference type="InterPro" id="IPR021516">
    <property type="entry name" value="DUF3179"/>
</dbReference>
<feature type="signal peptide" evidence="1">
    <location>
        <begin position="1"/>
        <end position="25"/>
    </location>
</feature>
<dbReference type="EMBL" id="CP073347">
    <property type="protein sequence ID" value="UTW11381.1"/>
    <property type="molecule type" value="Genomic_DNA"/>
</dbReference>
<protein>
    <submittedName>
        <fullName evidence="2">DUF3179 domain-containing protein</fullName>
    </submittedName>
</protein>
<dbReference type="PROSITE" id="PS51257">
    <property type="entry name" value="PROKAR_LIPOPROTEIN"/>
    <property type="match status" value="1"/>
</dbReference>